<feature type="signal peptide" evidence="1">
    <location>
        <begin position="1"/>
        <end position="20"/>
    </location>
</feature>
<name>A0A8J2VC64_9FLAO</name>
<reference evidence="2" key="2">
    <citation type="submission" date="2020-09" db="EMBL/GenBank/DDBJ databases">
        <authorList>
            <person name="Sun Q."/>
            <person name="Zhou Y."/>
        </authorList>
    </citation>
    <scope>NUCLEOTIDE SEQUENCE</scope>
    <source>
        <strain evidence="2">CGMCC 1.12924</strain>
    </source>
</reference>
<evidence type="ECO:0000313" key="3">
    <source>
        <dbReference type="Proteomes" id="UP000652231"/>
    </source>
</evidence>
<evidence type="ECO:0000313" key="2">
    <source>
        <dbReference type="EMBL" id="GGD98282.1"/>
    </source>
</evidence>
<proteinExistence type="predicted"/>
<dbReference type="RefSeq" id="WP_188442540.1">
    <property type="nucleotide sequence ID" value="NZ_BMGK01000009.1"/>
</dbReference>
<dbReference type="SUPFAM" id="SSF56925">
    <property type="entry name" value="OMPA-like"/>
    <property type="match status" value="1"/>
</dbReference>
<comment type="caution">
    <text evidence="2">The sequence shown here is derived from an EMBL/GenBank/DDBJ whole genome shotgun (WGS) entry which is preliminary data.</text>
</comment>
<evidence type="ECO:0008006" key="4">
    <source>
        <dbReference type="Google" id="ProtNLM"/>
    </source>
</evidence>
<sequence length="212" mass="24162">MFKKNSILILFLISSFSILAQEKKINKASIEIGAGLHVPFAPNDKISRSNYVNFGSFEIGLRYMFNQNFGAKLNFTYNGFRDKNDKNTGINNNTIAVEGYYNAGRLFLPYYIYNKATLFFHTGVGYTRSSPLGKNVTEQTGNFNFGFRPQVKINEWFSVFADGNYNIVFKQHYSYSGELLSQDYEDHNGSFATLNFGVIISLGKNNNHADWH</sequence>
<keyword evidence="3" id="KW-1185">Reference proteome</keyword>
<evidence type="ECO:0000256" key="1">
    <source>
        <dbReference type="SAM" id="SignalP"/>
    </source>
</evidence>
<reference evidence="2" key="1">
    <citation type="journal article" date="2014" name="Int. J. Syst. Evol. Microbiol.">
        <title>Complete genome sequence of Corynebacterium casei LMG S-19264T (=DSM 44701T), isolated from a smear-ripened cheese.</title>
        <authorList>
            <consortium name="US DOE Joint Genome Institute (JGI-PGF)"/>
            <person name="Walter F."/>
            <person name="Albersmeier A."/>
            <person name="Kalinowski J."/>
            <person name="Ruckert C."/>
        </authorList>
    </citation>
    <scope>NUCLEOTIDE SEQUENCE</scope>
    <source>
        <strain evidence="2">CGMCC 1.12924</strain>
    </source>
</reference>
<keyword evidence="1" id="KW-0732">Signal</keyword>
<dbReference type="EMBL" id="BMGK01000009">
    <property type="protein sequence ID" value="GGD98282.1"/>
    <property type="molecule type" value="Genomic_DNA"/>
</dbReference>
<dbReference type="Gene3D" id="2.40.160.20">
    <property type="match status" value="1"/>
</dbReference>
<accession>A0A8J2VC64</accession>
<gene>
    <name evidence="2" type="ORF">GCM10011312_22270</name>
</gene>
<dbReference type="Proteomes" id="UP000652231">
    <property type="component" value="Unassembled WGS sequence"/>
</dbReference>
<dbReference type="AlphaFoldDB" id="A0A8J2VC64"/>
<protein>
    <recommendedName>
        <fullName evidence="4">Outer membrane protein beta-barrel domain-containing protein</fullName>
    </recommendedName>
</protein>
<feature type="chain" id="PRO_5035176740" description="Outer membrane protein beta-barrel domain-containing protein" evidence="1">
    <location>
        <begin position="21"/>
        <end position="212"/>
    </location>
</feature>
<organism evidence="2 3">
    <name type="scientific">Planktosalinus lacus</name>
    <dbReference type="NCBI Taxonomy" id="1526573"/>
    <lineage>
        <taxon>Bacteria</taxon>
        <taxon>Pseudomonadati</taxon>
        <taxon>Bacteroidota</taxon>
        <taxon>Flavobacteriia</taxon>
        <taxon>Flavobacteriales</taxon>
        <taxon>Flavobacteriaceae</taxon>
        <taxon>Planktosalinus</taxon>
    </lineage>
</organism>
<dbReference type="InterPro" id="IPR011250">
    <property type="entry name" value="OMP/PagP_B-barrel"/>
</dbReference>